<keyword evidence="2" id="KW-1185">Reference proteome</keyword>
<sequence length="266" mass="30891">MPWNRLQRRIISWIEVQELYIPAVSNLRGGRPLADLAAESIPLLLPSAIATRVRKISRRLLNHEWQYRYAQAFAALDDLRSHLLLRDQLYHSKDRMVRGQRANTRSNTLIQHVQAKVDADKLKYCTVRSSLVILGNKLKNVSGWEKDLRVLEDEDVQGLGSKFQELYGEVVPEAVRVSEGRKKLSWIWRCAGVAGTNQTVISEALRIEWCKTRARAHRWQEECQLLLEEMRRVLAFYSFKMQQWSTRASNDFSNNKAGHRAYAESM</sequence>
<reference evidence="1 2" key="1">
    <citation type="journal article" date="2019" name="Nat. Ecol. Evol.">
        <title>Megaphylogeny resolves global patterns of mushroom evolution.</title>
        <authorList>
            <person name="Varga T."/>
            <person name="Krizsan K."/>
            <person name="Foldi C."/>
            <person name="Dima B."/>
            <person name="Sanchez-Garcia M."/>
            <person name="Sanchez-Ramirez S."/>
            <person name="Szollosi G.J."/>
            <person name="Szarkandi J.G."/>
            <person name="Papp V."/>
            <person name="Albert L."/>
            <person name="Andreopoulos W."/>
            <person name="Angelini C."/>
            <person name="Antonin V."/>
            <person name="Barry K.W."/>
            <person name="Bougher N.L."/>
            <person name="Buchanan P."/>
            <person name="Buyck B."/>
            <person name="Bense V."/>
            <person name="Catcheside P."/>
            <person name="Chovatia M."/>
            <person name="Cooper J."/>
            <person name="Damon W."/>
            <person name="Desjardin D."/>
            <person name="Finy P."/>
            <person name="Geml J."/>
            <person name="Haridas S."/>
            <person name="Hughes K."/>
            <person name="Justo A."/>
            <person name="Karasinski D."/>
            <person name="Kautmanova I."/>
            <person name="Kiss B."/>
            <person name="Kocsube S."/>
            <person name="Kotiranta H."/>
            <person name="LaButti K.M."/>
            <person name="Lechner B.E."/>
            <person name="Liimatainen K."/>
            <person name="Lipzen A."/>
            <person name="Lukacs Z."/>
            <person name="Mihaltcheva S."/>
            <person name="Morgado L.N."/>
            <person name="Niskanen T."/>
            <person name="Noordeloos M.E."/>
            <person name="Ohm R.A."/>
            <person name="Ortiz-Santana B."/>
            <person name="Ovrebo C."/>
            <person name="Racz N."/>
            <person name="Riley R."/>
            <person name="Savchenko A."/>
            <person name="Shiryaev A."/>
            <person name="Soop K."/>
            <person name="Spirin V."/>
            <person name="Szebenyi C."/>
            <person name="Tomsovsky M."/>
            <person name="Tulloss R.E."/>
            <person name="Uehling J."/>
            <person name="Grigoriev I.V."/>
            <person name="Vagvolgyi C."/>
            <person name="Papp T."/>
            <person name="Martin F.M."/>
            <person name="Miettinen O."/>
            <person name="Hibbett D.S."/>
            <person name="Nagy L.G."/>
        </authorList>
    </citation>
    <scope>NUCLEOTIDE SEQUENCE [LARGE SCALE GENOMIC DNA]</scope>
    <source>
        <strain evidence="1 2">NL-1719</strain>
    </source>
</reference>
<accession>A0ACD3A7W6</accession>
<protein>
    <submittedName>
        <fullName evidence="1">Uncharacterized protein</fullName>
    </submittedName>
</protein>
<dbReference type="EMBL" id="ML208633">
    <property type="protein sequence ID" value="TFK61726.1"/>
    <property type="molecule type" value="Genomic_DNA"/>
</dbReference>
<organism evidence="1 2">
    <name type="scientific">Pluteus cervinus</name>
    <dbReference type="NCBI Taxonomy" id="181527"/>
    <lineage>
        <taxon>Eukaryota</taxon>
        <taxon>Fungi</taxon>
        <taxon>Dikarya</taxon>
        <taxon>Basidiomycota</taxon>
        <taxon>Agaricomycotina</taxon>
        <taxon>Agaricomycetes</taxon>
        <taxon>Agaricomycetidae</taxon>
        <taxon>Agaricales</taxon>
        <taxon>Pluteineae</taxon>
        <taxon>Pluteaceae</taxon>
        <taxon>Pluteus</taxon>
    </lineage>
</organism>
<gene>
    <name evidence="1" type="ORF">BDN72DRAFT_903841</name>
</gene>
<proteinExistence type="predicted"/>
<dbReference type="Proteomes" id="UP000308600">
    <property type="component" value="Unassembled WGS sequence"/>
</dbReference>
<name>A0ACD3A7W6_9AGAR</name>
<evidence type="ECO:0000313" key="1">
    <source>
        <dbReference type="EMBL" id="TFK61726.1"/>
    </source>
</evidence>
<evidence type="ECO:0000313" key="2">
    <source>
        <dbReference type="Proteomes" id="UP000308600"/>
    </source>
</evidence>